<sequence length="182" mass="18985">MNKLMTILSEAGDVLARVDESAINDTAALLAGAPRIFVAGEGRSGLMAKSFAMRLMHLGATSYVIGETITPSIAAGDYLVAVSGSGTTHSVVWTAEKARELGVSVIALTTDTESPLARSAARVLAIPAATKHRREGESASVQPLGSLFDQCVHLVLDAVCLCYAESRGVDNAAAFKQHSNVE</sequence>
<dbReference type="RefSeq" id="WP_038693139.1">
    <property type="nucleotide sequence ID" value="NZ_CP009286.1"/>
</dbReference>
<dbReference type="Proteomes" id="UP000029507">
    <property type="component" value="Chromosome"/>
</dbReference>
<dbReference type="GO" id="GO:0016853">
    <property type="term" value="F:isomerase activity"/>
    <property type="evidence" value="ECO:0007669"/>
    <property type="project" value="UniProtKB-KW"/>
</dbReference>
<protein>
    <submittedName>
        <fullName evidence="3">6-phospho 3-hexuloisomerase</fullName>
    </submittedName>
</protein>
<organism evidence="3 4">
    <name type="scientific">Paenibacillus stellifer</name>
    <dbReference type="NCBI Taxonomy" id="169760"/>
    <lineage>
        <taxon>Bacteria</taxon>
        <taxon>Bacillati</taxon>
        <taxon>Bacillota</taxon>
        <taxon>Bacilli</taxon>
        <taxon>Bacillales</taxon>
        <taxon>Paenibacillaceae</taxon>
        <taxon>Paenibacillus</taxon>
    </lineage>
</organism>
<evidence type="ECO:0000256" key="1">
    <source>
        <dbReference type="ARBA" id="ARBA00009235"/>
    </source>
</evidence>
<dbReference type="STRING" id="169760.PSTEL_02010"/>
<evidence type="ECO:0000313" key="4">
    <source>
        <dbReference type="Proteomes" id="UP000029507"/>
    </source>
</evidence>
<comment type="similarity">
    <text evidence="1">Belongs to the SIS family. PHI subfamily.</text>
</comment>
<dbReference type="HOGENOM" id="CLU_094236_1_1_9"/>
<dbReference type="PANTHER" id="PTHR43443:SF1">
    <property type="entry name" value="3-HEXULOSE-6-PHOSPHATE ISOMERASE"/>
    <property type="match status" value="1"/>
</dbReference>
<gene>
    <name evidence="3" type="ORF">PSTEL_02010</name>
</gene>
<dbReference type="PROSITE" id="PS51464">
    <property type="entry name" value="SIS"/>
    <property type="match status" value="1"/>
</dbReference>
<dbReference type="GO" id="GO:1901135">
    <property type="term" value="P:carbohydrate derivative metabolic process"/>
    <property type="evidence" value="ECO:0007669"/>
    <property type="project" value="InterPro"/>
</dbReference>
<feature type="domain" description="SIS" evidence="2">
    <location>
        <begin position="26"/>
        <end position="169"/>
    </location>
</feature>
<dbReference type="InterPro" id="IPR046348">
    <property type="entry name" value="SIS_dom_sf"/>
</dbReference>
<dbReference type="SUPFAM" id="SSF53697">
    <property type="entry name" value="SIS domain"/>
    <property type="match status" value="1"/>
</dbReference>
<dbReference type="NCBIfam" id="TIGR03127">
    <property type="entry name" value="RuMP_HxlB"/>
    <property type="match status" value="1"/>
</dbReference>
<dbReference type="CDD" id="cd05005">
    <property type="entry name" value="SIS_PHI"/>
    <property type="match status" value="1"/>
</dbReference>
<evidence type="ECO:0000313" key="3">
    <source>
        <dbReference type="EMBL" id="AIQ62081.1"/>
    </source>
</evidence>
<dbReference type="Pfam" id="PF01380">
    <property type="entry name" value="SIS"/>
    <property type="match status" value="1"/>
</dbReference>
<reference evidence="3 4" key="1">
    <citation type="submission" date="2014-08" db="EMBL/GenBank/DDBJ databases">
        <title>Comparative genomics of the Paenibacillus odorifer group.</title>
        <authorList>
            <person name="den Bakker H.C."/>
            <person name="Tsai Y.-C."/>
            <person name="Martin N."/>
            <person name="Korlach J."/>
            <person name="Wiedmann M."/>
        </authorList>
    </citation>
    <scope>NUCLEOTIDE SEQUENCE [LARGE SCALE GENOMIC DNA]</scope>
    <source>
        <strain evidence="3 4">DSM 14472</strain>
    </source>
</reference>
<dbReference type="InterPro" id="IPR017552">
    <property type="entry name" value="PHI/rmpB"/>
</dbReference>
<name>A0A089LKL1_9BACL</name>
<dbReference type="OrthoDB" id="9797832at2"/>
<dbReference type="Gene3D" id="3.40.50.10490">
    <property type="entry name" value="Glucose-6-phosphate isomerase like protein, domain 1"/>
    <property type="match status" value="1"/>
</dbReference>
<dbReference type="InterPro" id="IPR001347">
    <property type="entry name" value="SIS_dom"/>
</dbReference>
<dbReference type="KEGG" id="pste:PSTEL_02010"/>
<keyword evidence="4" id="KW-1185">Reference proteome</keyword>
<keyword evidence="3" id="KW-0413">Isomerase</keyword>
<dbReference type="PANTHER" id="PTHR43443">
    <property type="entry name" value="3-HEXULOSE-6-PHOSPHATE ISOMERASE"/>
    <property type="match status" value="1"/>
</dbReference>
<dbReference type="EMBL" id="CP009286">
    <property type="protein sequence ID" value="AIQ62081.1"/>
    <property type="molecule type" value="Genomic_DNA"/>
</dbReference>
<evidence type="ECO:0000259" key="2">
    <source>
        <dbReference type="PROSITE" id="PS51464"/>
    </source>
</evidence>
<dbReference type="GO" id="GO:0097367">
    <property type="term" value="F:carbohydrate derivative binding"/>
    <property type="evidence" value="ECO:0007669"/>
    <property type="project" value="InterPro"/>
</dbReference>
<proteinExistence type="inferred from homology"/>
<dbReference type="AlphaFoldDB" id="A0A089LKL1"/>
<accession>A0A089LKL1</accession>